<dbReference type="EMBL" id="LR130779">
    <property type="protein sequence ID" value="VDN65391.1"/>
    <property type="molecule type" value="Genomic_DNA"/>
</dbReference>
<dbReference type="OrthoDB" id="7000272at2"/>
<proteinExistence type="predicted"/>
<reference evidence="1" key="1">
    <citation type="submission" date="2018-11" db="EMBL/GenBank/DDBJ databases">
        <authorList>
            <consortium name="Genoscope - CEA"/>
            <person name="William W."/>
        </authorList>
    </citation>
    <scope>NUCLEOTIDE SEQUENCE [LARGE SCALE GENOMIC DNA]</scope>
    <source>
        <strain evidence="1">T9AD</strain>
    </source>
</reference>
<evidence type="ECO:0000313" key="1">
    <source>
        <dbReference type="EMBL" id="VDN65391.1"/>
    </source>
</evidence>
<dbReference type="InterPro" id="IPR010727">
    <property type="entry name" value="DUF1302"/>
</dbReference>
<dbReference type="AlphaFoldDB" id="A0A653BB29"/>
<gene>
    <name evidence="1" type="ORF">POT9AD_4416</name>
</gene>
<name>A0A653BB29_ECTOL</name>
<organism evidence="1">
    <name type="scientific">Ectopseudomonas oleovorans</name>
    <name type="common">Pseudomonas oleovorans</name>
    <dbReference type="NCBI Taxonomy" id="301"/>
    <lineage>
        <taxon>Bacteria</taxon>
        <taxon>Pseudomonadati</taxon>
        <taxon>Pseudomonadota</taxon>
        <taxon>Gammaproteobacteria</taxon>
        <taxon>Pseudomonadales</taxon>
        <taxon>Pseudomonadaceae</taxon>
        <taxon>Ectopseudomonas</taxon>
    </lineage>
</organism>
<dbReference type="Pfam" id="PF06980">
    <property type="entry name" value="DUF1302"/>
    <property type="match status" value="1"/>
</dbReference>
<protein>
    <submittedName>
        <fullName evidence="1">Uncharacterized protein</fullName>
    </submittedName>
</protein>
<accession>A0A653BB29</accession>
<sequence length="620" mass="67409">MNAHHLPWRQARLAVAASLASFACVPSSALTFQLGEIEGQLDSNLSVGAAWALRNPKPELIVYHSGDDGRRNFEQGKTFSKIFKGIHDLELRYGDSGVFLRGKYWYDVELKDEHREYKAIDDREAKEGAKSAGAQVLDAFIYHNYLIGELPGAVRLGKQVVSWGESTFIQGGINSINPLDVAALRRPGAEIKEGLIPVNLFYLSQNITDDLSVEGFYQLEWDQTVVDNCGTFFSQTDVIAEGCDQLRTGPALDQSATAQTALAPFGIELTGEGVKVPRSADRDARDSGQWGVALRWFAPQLNSEFAGYFINYHSRQPYFSTTTGPNTRNLDFAPQLCAHLGIPRPGCAGFIGSAAGQGLVQAYRLGSARYFAAFPEDIRLYGLSFNTSLDSGTTLAGEISYRPNMPVQINPLDQVLAVLGRGAATPLVSSGDTALGNDMDIYGYRRKEVTQAQITATHFFDQVMGADRLILVGEVASTWVGGLEGKGGVRYGRSTLYGPGELYPDNALCTGATNASSPGNCTEEGFTTRHAWGYRVRAIWEFSNLIPGVQLNPNLAWSHDVRGYGPEPGFNEGAKAISLGLDASYLSTYSASLSYTDYFGGDYNVNVDRDFVALSVGVSF</sequence>